<evidence type="ECO:0000256" key="9">
    <source>
        <dbReference type="ARBA" id="ARBA00023186"/>
    </source>
</evidence>
<evidence type="ECO:0000256" key="3">
    <source>
        <dbReference type="ARBA" id="ARBA00011245"/>
    </source>
</evidence>
<keyword evidence="8 10" id="KW-0653">Protein transport</keyword>
<evidence type="ECO:0000313" key="11">
    <source>
        <dbReference type="EMBL" id="MFM4891787.1"/>
    </source>
</evidence>
<dbReference type="Proteomes" id="UP001630969">
    <property type="component" value="Unassembled WGS sequence"/>
</dbReference>
<evidence type="ECO:0000256" key="6">
    <source>
        <dbReference type="ARBA" id="ARBA00022729"/>
    </source>
</evidence>
<feature type="signal peptide" evidence="10">
    <location>
        <begin position="1"/>
        <end position="20"/>
    </location>
</feature>
<dbReference type="Gene3D" id="2.50.20.10">
    <property type="entry name" value="Lipoprotein localisation LolA/LolB/LppX"/>
    <property type="match status" value="1"/>
</dbReference>
<evidence type="ECO:0000256" key="1">
    <source>
        <dbReference type="ARBA" id="ARBA00004418"/>
    </source>
</evidence>
<evidence type="ECO:0000256" key="8">
    <source>
        <dbReference type="ARBA" id="ARBA00022927"/>
    </source>
</evidence>
<dbReference type="HAMAP" id="MF_00240">
    <property type="entry name" value="LolA"/>
    <property type="match status" value="1"/>
</dbReference>
<feature type="chain" id="PRO_5044922161" description="Outer-membrane lipoprotein carrier protein" evidence="10">
    <location>
        <begin position="21"/>
        <end position="202"/>
    </location>
</feature>
<dbReference type="EMBL" id="JBGXBU010000001">
    <property type="protein sequence ID" value="MFM4891787.1"/>
    <property type="molecule type" value="Genomic_DNA"/>
</dbReference>
<evidence type="ECO:0000256" key="4">
    <source>
        <dbReference type="ARBA" id="ARBA00014035"/>
    </source>
</evidence>
<dbReference type="GeneID" id="97218972"/>
<dbReference type="Pfam" id="PF03548">
    <property type="entry name" value="LolA"/>
    <property type="match status" value="1"/>
</dbReference>
<keyword evidence="12" id="KW-1185">Reference proteome</keyword>
<comment type="function">
    <text evidence="10">Participates in the translocation of lipoproteins from the inner membrane to the outer membrane. Only forms a complex with a lipoprotein if the residue after the N-terminal Cys is not an aspartate (The Asp acts as a targeting signal to indicate that the lipoprotein should stay in the inner membrane).</text>
</comment>
<dbReference type="SUPFAM" id="SSF89392">
    <property type="entry name" value="Prokaryotic lipoproteins and lipoprotein localization factors"/>
    <property type="match status" value="1"/>
</dbReference>
<organism evidence="11 12">
    <name type="scientific">Aeromonas bivalvium</name>
    <dbReference type="NCBI Taxonomy" id="440079"/>
    <lineage>
        <taxon>Bacteria</taxon>
        <taxon>Pseudomonadati</taxon>
        <taxon>Pseudomonadota</taxon>
        <taxon>Gammaproteobacteria</taxon>
        <taxon>Aeromonadales</taxon>
        <taxon>Aeromonadaceae</taxon>
        <taxon>Aeromonas</taxon>
    </lineage>
</organism>
<dbReference type="InterPro" id="IPR004564">
    <property type="entry name" value="OM_lipoprot_carrier_LolA-like"/>
</dbReference>
<dbReference type="CDD" id="cd16325">
    <property type="entry name" value="LolA"/>
    <property type="match status" value="1"/>
</dbReference>
<comment type="similarity">
    <text evidence="2 10">Belongs to the LolA family.</text>
</comment>
<evidence type="ECO:0000256" key="7">
    <source>
        <dbReference type="ARBA" id="ARBA00022764"/>
    </source>
</evidence>
<sequence precursor="true">MKKTLLMGTVLLIASGQAWADAASDLKQKLAAVNLFSARFQQTVYDSKGKELQKASGDLLVSRPNRFNWHTQRPDESLIVADGKDVWIYDPFVEQVTALKLQDAVVNTPFILIASGDDKYWKHYDVVRQGNVFTVTSRNQDELIASFRVSFDRQDNIDRFDVKEAQGQWSEFTLTSFNRKPALKGSEFVFKMPKGAQLDDQR</sequence>
<dbReference type="PANTHER" id="PTHR35869:SF1">
    <property type="entry name" value="OUTER-MEMBRANE LIPOPROTEIN CARRIER PROTEIN"/>
    <property type="match status" value="1"/>
</dbReference>
<dbReference type="RefSeq" id="WP_041994200.1">
    <property type="nucleotide sequence ID" value="NZ_CDBT01000010.1"/>
</dbReference>
<evidence type="ECO:0000313" key="12">
    <source>
        <dbReference type="Proteomes" id="UP001630969"/>
    </source>
</evidence>
<evidence type="ECO:0000256" key="10">
    <source>
        <dbReference type="HAMAP-Rule" id="MF_00240"/>
    </source>
</evidence>
<accession>A0ABW9GLW4</accession>
<evidence type="ECO:0000256" key="2">
    <source>
        <dbReference type="ARBA" id="ARBA00007615"/>
    </source>
</evidence>
<keyword evidence="6 10" id="KW-0732">Signal</keyword>
<protein>
    <recommendedName>
        <fullName evidence="4 10">Outer-membrane lipoprotein carrier protein</fullName>
    </recommendedName>
</protein>
<name>A0ABW9GLW4_9GAMM</name>
<comment type="subunit">
    <text evidence="3 10">Monomer.</text>
</comment>
<evidence type="ECO:0000256" key="5">
    <source>
        <dbReference type="ARBA" id="ARBA00022448"/>
    </source>
</evidence>
<reference evidence="11 12" key="1">
    <citation type="submission" date="2024-09" db="EMBL/GenBank/DDBJ databases">
        <title>Aeromonas strains Genome sequencing and assembly.</title>
        <authorList>
            <person name="Hu X."/>
            <person name="Tang B."/>
        </authorList>
    </citation>
    <scope>NUCLEOTIDE SEQUENCE [LARGE SCALE GENOMIC DNA]</scope>
    <source>
        <strain evidence="11 12">NB23SCDHY001</strain>
    </source>
</reference>
<keyword evidence="7 10" id="KW-0574">Periplasm</keyword>
<proteinExistence type="inferred from homology"/>
<dbReference type="PANTHER" id="PTHR35869">
    <property type="entry name" value="OUTER-MEMBRANE LIPOPROTEIN CARRIER PROTEIN"/>
    <property type="match status" value="1"/>
</dbReference>
<dbReference type="InterPro" id="IPR029046">
    <property type="entry name" value="LolA/LolB/LppX"/>
</dbReference>
<gene>
    <name evidence="10 11" type="primary">lolA</name>
    <name evidence="11" type="ORF">ACEUDJ_02695</name>
</gene>
<dbReference type="InterPro" id="IPR018323">
    <property type="entry name" value="OM_lipoprot_carrier_LolA_Pbac"/>
</dbReference>
<comment type="subcellular location">
    <subcellularLocation>
        <location evidence="1 10">Periplasm</location>
    </subcellularLocation>
</comment>
<keyword evidence="9 10" id="KW-0143">Chaperone</keyword>
<keyword evidence="5 10" id="KW-0813">Transport</keyword>
<keyword evidence="11" id="KW-0449">Lipoprotein</keyword>
<comment type="caution">
    <text evidence="11">The sequence shown here is derived from an EMBL/GenBank/DDBJ whole genome shotgun (WGS) entry which is preliminary data.</text>
</comment>
<dbReference type="NCBIfam" id="TIGR00547">
    <property type="entry name" value="lolA"/>
    <property type="match status" value="1"/>
</dbReference>